<accession>M2NYJ5</accession>
<keyword evidence="1" id="KW-0812">Transmembrane</keyword>
<feature type="transmembrane region" description="Helical" evidence="1">
    <location>
        <begin position="145"/>
        <end position="167"/>
    </location>
</feature>
<comment type="caution">
    <text evidence="2">The sequence shown here is derived from an EMBL/GenBank/DDBJ whole genome shotgun (WGS) entry which is preliminary data.</text>
</comment>
<evidence type="ECO:0000256" key="1">
    <source>
        <dbReference type="SAM" id="Phobius"/>
    </source>
</evidence>
<protein>
    <recommendedName>
        <fullName evidence="6">DUF3592 domain-containing protein</fullName>
    </recommendedName>
</protein>
<dbReference type="Proteomes" id="UP000014137">
    <property type="component" value="Unassembled WGS sequence"/>
</dbReference>
<dbReference type="EMBL" id="MUXN01000023">
    <property type="protein sequence ID" value="OOC03118.1"/>
    <property type="molecule type" value="Genomic_DNA"/>
</dbReference>
<evidence type="ECO:0000313" key="2">
    <source>
        <dbReference type="EMBL" id="EMD27729.1"/>
    </source>
</evidence>
<dbReference type="EMBL" id="ANMG01000021">
    <property type="protein sequence ID" value="EMD27729.1"/>
    <property type="molecule type" value="Genomic_DNA"/>
</dbReference>
<dbReference type="RefSeq" id="WP_005155238.1">
    <property type="nucleotide sequence ID" value="NZ_ANMG01000021.1"/>
</dbReference>
<keyword evidence="1" id="KW-1133">Transmembrane helix</keyword>
<sequence length="259" mass="28721">MSAPDVEAVKSLAAQTVHGEVATPLIEKLSHFKVRALALSLLWLAFFVACQLGSDLLRRDSVELARTGIQVEGTVQKVEGASKRNRVWVTLTYYAGSKSYTTTETFGAALQHKVGDKITLAYAPGDPRRLVVIEGRVQGLPDTGLLTPLSFSAFLGFPACLGAAWLWRSRYRSASRTGLREATATVRPGWLFPKIDVYFENEYKFLATRRSLRIAPRVRKVPVFVGGEGTDMIVIFPRGRFRKDTLYTVPAKEIEPDTD</sequence>
<evidence type="ECO:0008006" key="6">
    <source>
        <dbReference type="Google" id="ProtNLM"/>
    </source>
</evidence>
<evidence type="ECO:0000313" key="3">
    <source>
        <dbReference type="EMBL" id="OOC03118.1"/>
    </source>
</evidence>
<keyword evidence="5" id="KW-1185">Reference proteome</keyword>
<dbReference type="AlphaFoldDB" id="M2NYJ5"/>
<evidence type="ECO:0000313" key="4">
    <source>
        <dbReference type="Proteomes" id="UP000014137"/>
    </source>
</evidence>
<reference evidence="3 5" key="2">
    <citation type="submission" date="2017-02" db="EMBL/GenBank/DDBJ databases">
        <title>Amycolatopsis azurea DSM 43854 draft genome.</title>
        <authorList>
            <person name="Mayilraj S."/>
        </authorList>
    </citation>
    <scope>NUCLEOTIDE SEQUENCE [LARGE SCALE GENOMIC DNA]</scope>
    <source>
        <strain evidence="3 5">DSM 43854</strain>
    </source>
</reference>
<keyword evidence="1" id="KW-0472">Membrane</keyword>
<name>M2NYJ5_9PSEU</name>
<evidence type="ECO:0000313" key="5">
    <source>
        <dbReference type="Proteomes" id="UP000188551"/>
    </source>
</evidence>
<reference evidence="2 4" key="1">
    <citation type="submission" date="2012-10" db="EMBL/GenBank/DDBJ databases">
        <title>Genome assembly of Amycolatopsis azurea DSM 43854.</title>
        <authorList>
            <person name="Khatri I."/>
            <person name="Kaur I."/>
            <person name="Subramanian S."/>
            <person name="Mayilraj S."/>
        </authorList>
    </citation>
    <scope>NUCLEOTIDE SEQUENCE [LARGE SCALE GENOMIC DNA]</scope>
    <source>
        <strain evidence="2 4">DSM 43854</strain>
    </source>
</reference>
<gene>
    <name evidence="3" type="ORF">B0293_29630</name>
    <name evidence="2" type="ORF">C791_2025</name>
</gene>
<dbReference type="OrthoDB" id="3617184at2"/>
<dbReference type="Proteomes" id="UP000188551">
    <property type="component" value="Unassembled WGS sequence"/>
</dbReference>
<dbReference type="PATRIC" id="fig|1238180.3.peg.2623"/>
<proteinExistence type="predicted"/>
<organism evidence="2 4">
    <name type="scientific">Amycolatopsis azurea DSM 43854</name>
    <dbReference type="NCBI Taxonomy" id="1238180"/>
    <lineage>
        <taxon>Bacteria</taxon>
        <taxon>Bacillati</taxon>
        <taxon>Actinomycetota</taxon>
        <taxon>Actinomycetes</taxon>
        <taxon>Pseudonocardiales</taxon>
        <taxon>Pseudonocardiaceae</taxon>
        <taxon>Amycolatopsis</taxon>
    </lineage>
</organism>